<evidence type="ECO:0000256" key="1">
    <source>
        <dbReference type="ARBA" id="ARBA00004477"/>
    </source>
</evidence>
<comment type="subcellular location">
    <subcellularLocation>
        <location evidence="1">Endoplasmic reticulum membrane</location>
        <topology evidence="1">Multi-pass membrane protein</topology>
    </subcellularLocation>
</comment>
<gene>
    <name evidence="11" type="primary">GPI17</name>
    <name evidence="11" type="ORF">PICST_33544</name>
</gene>
<evidence type="ECO:0000256" key="7">
    <source>
        <dbReference type="ARBA" id="ARBA00022989"/>
    </source>
</evidence>
<protein>
    <submittedName>
        <fullName evidence="11">Glycosyl Phosphatidyl Inositol 17</fullName>
    </submittedName>
</protein>
<evidence type="ECO:0000313" key="11">
    <source>
        <dbReference type="EMBL" id="ABN68337.2"/>
    </source>
</evidence>
<keyword evidence="4" id="KW-0337">GPI-anchor biosynthesis</keyword>
<dbReference type="PANTHER" id="PTHR21072:SF13">
    <property type="entry name" value="GPI TRANSAMIDASE COMPONENT PIG-S"/>
    <property type="match status" value="1"/>
</dbReference>
<dbReference type="RefSeq" id="XP_001386366.2">
    <property type="nucleotide sequence ID" value="XM_001386329.1"/>
</dbReference>
<evidence type="ECO:0000256" key="2">
    <source>
        <dbReference type="ARBA" id="ARBA00004687"/>
    </source>
</evidence>
<dbReference type="EMBL" id="CP000501">
    <property type="protein sequence ID" value="ABN68337.2"/>
    <property type="molecule type" value="Genomic_DNA"/>
</dbReference>
<evidence type="ECO:0000256" key="6">
    <source>
        <dbReference type="ARBA" id="ARBA00022824"/>
    </source>
</evidence>
<dbReference type="AlphaFoldDB" id="A3LZH3"/>
<sequence length="518" mass="59130">MTETESENGLKVQNQEVPESDTIAYIRRLIVFIVALTVLGLGYPVLQFTTAIYRADLPVDEITSLASTLHNDISFKIPVYLDIPTTLDVFIPDSQEKLNQFVNSKYPELANFWSLDLKKITPGIDPEIDYVVKLVQDENENGDDAVDMSPFSKETTLKVSQNWIDSKLVDQVLSSVLVDMVFKEEISELVSIINNRAKELDKNIVVPYSPNYNLVFSLLVENGRTVKWDIETALKQMKPFLNKLTHYTNFSISTQVQYYSKTEKPVVFDEKKNAYILKESDLSTFINFGDWNLNTHDMDPSINFLVYFPESNYENKPWVIDHLDNGAFLVKQWGGVYIFNKEKPILEGYDVNITELELIPILEIFTSQLFQLLGLATFPKSPSMRVDTLTRLTLFKNLKKTLENLHSLVKLTVSLNEISIPDETKEHVLKSIELVKLAISEINQKQNYHNSMTISSKALTISDRAFFDKEMVQQAYFPNEHKMAVFLPLLGPVTSILAIALIKILVSFKTGLKKKKAD</sequence>
<dbReference type="PANTHER" id="PTHR21072">
    <property type="entry name" value="GPI TRANSAMIDASE COMPONENT PIG-S"/>
    <property type="match status" value="1"/>
</dbReference>
<keyword evidence="8 10" id="KW-0472">Membrane</keyword>
<organism evidence="11 12">
    <name type="scientific">Scheffersomyces stipitis (strain ATCC 58785 / CBS 6054 / NBRC 10063 / NRRL Y-11545)</name>
    <name type="common">Yeast</name>
    <name type="synonym">Pichia stipitis</name>
    <dbReference type="NCBI Taxonomy" id="322104"/>
    <lineage>
        <taxon>Eukaryota</taxon>
        <taxon>Fungi</taxon>
        <taxon>Dikarya</taxon>
        <taxon>Ascomycota</taxon>
        <taxon>Saccharomycotina</taxon>
        <taxon>Pichiomycetes</taxon>
        <taxon>Debaryomycetaceae</taxon>
        <taxon>Scheffersomyces</taxon>
    </lineage>
</organism>
<name>A3LZH3_PICST</name>
<dbReference type="STRING" id="322104.A3LZH3"/>
<dbReference type="GO" id="GO:0006506">
    <property type="term" value="P:GPI anchor biosynthetic process"/>
    <property type="evidence" value="ECO:0007669"/>
    <property type="project" value="UniProtKB-UniPathway"/>
</dbReference>
<evidence type="ECO:0000256" key="9">
    <source>
        <dbReference type="ARBA" id="ARBA00023180"/>
    </source>
</evidence>
<dbReference type="UniPathway" id="UPA00196"/>
<comment type="pathway">
    <text evidence="2">Glycolipid biosynthesis; glycosylphosphatidylinositol-anchor biosynthesis.</text>
</comment>
<dbReference type="OrthoDB" id="28748at2759"/>
<dbReference type="InterPro" id="IPR019540">
    <property type="entry name" value="PtdIno-glycan_biosynth_class_S"/>
</dbReference>
<dbReference type="GeneID" id="4840673"/>
<evidence type="ECO:0000256" key="4">
    <source>
        <dbReference type="ARBA" id="ARBA00022502"/>
    </source>
</evidence>
<dbReference type="Pfam" id="PF10510">
    <property type="entry name" value="PIG-S"/>
    <property type="match status" value="1"/>
</dbReference>
<evidence type="ECO:0000256" key="10">
    <source>
        <dbReference type="SAM" id="Phobius"/>
    </source>
</evidence>
<dbReference type="Proteomes" id="UP000002258">
    <property type="component" value="Chromosome 7"/>
</dbReference>
<keyword evidence="6" id="KW-0256">Endoplasmic reticulum</keyword>
<feature type="transmembrane region" description="Helical" evidence="10">
    <location>
        <begin position="483"/>
        <end position="506"/>
    </location>
</feature>
<evidence type="ECO:0000256" key="3">
    <source>
        <dbReference type="ARBA" id="ARBA00005316"/>
    </source>
</evidence>
<accession>A3LZH3</accession>
<keyword evidence="5 10" id="KW-0812">Transmembrane</keyword>
<dbReference type="KEGG" id="pic:PICST_33544"/>
<keyword evidence="12" id="KW-1185">Reference proteome</keyword>
<dbReference type="eggNOG" id="KOG2459">
    <property type="taxonomic scope" value="Eukaryota"/>
</dbReference>
<dbReference type="GO" id="GO:0042765">
    <property type="term" value="C:GPI-anchor transamidase complex"/>
    <property type="evidence" value="ECO:0007669"/>
    <property type="project" value="InterPro"/>
</dbReference>
<dbReference type="OMA" id="AEHKYAV"/>
<feature type="transmembrane region" description="Helical" evidence="10">
    <location>
        <begin position="29"/>
        <end position="46"/>
    </location>
</feature>
<evidence type="ECO:0000256" key="5">
    <source>
        <dbReference type="ARBA" id="ARBA00022692"/>
    </source>
</evidence>
<reference evidence="11 12" key="1">
    <citation type="journal article" date="2007" name="Nat. Biotechnol.">
        <title>Genome sequence of the lignocellulose-bioconverting and xylose-fermenting yeast Pichia stipitis.</title>
        <authorList>
            <person name="Jeffries T.W."/>
            <person name="Grigoriev I.V."/>
            <person name="Grimwood J."/>
            <person name="Laplaza J.M."/>
            <person name="Aerts A."/>
            <person name="Salamov A."/>
            <person name="Schmutz J."/>
            <person name="Lindquist E."/>
            <person name="Dehal P."/>
            <person name="Shapiro H."/>
            <person name="Jin Y.S."/>
            <person name="Passoth V."/>
            <person name="Richardson P.M."/>
        </authorList>
    </citation>
    <scope>NUCLEOTIDE SEQUENCE [LARGE SCALE GENOMIC DNA]</scope>
    <source>
        <strain evidence="12">ATCC 58785 / CBS 6054 / NBRC 10063 / NRRL Y-11545</strain>
    </source>
</reference>
<evidence type="ECO:0000313" key="12">
    <source>
        <dbReference type="Proteomes" id="UP000002258"/>
    </source>
</evidence>
<dbReference type="HOGENOM" id="CLU_010026_1_0_1"/>
<keyword evidence="7 10" id="KW-1133">Transmembrane helix</keyword>
<dbReference type="InParanoid" id="A3LZH3"/>
<comment type="similarity">
    <text evidence="3">Belongs to the PIGS family.</text>
</comment>
<dbReference type="GO" id="GO:0016255">
    <property type="term" value="P:attachment of GPI anchor to protein"/>
    <property type="evidence" value="ECO:0007669"/>
    <property type="project" value="InterPro"/>
</dbReference>
<dbReference type="FunCoup" id="A3LZH3">
    <property type="interactions" value="783"/>
</dbReference>
<keyword evidence="9" id="KW-0325">Glycoprotein</keyword>
<evidence type="ECO:0000256" key="8">
    <source>
        <dbReference type="ARBA" id="ARBA00023136"/>
    </source>
</evidence>
<proteinExistence type="inferred from homology"/>